<dbReference type="Proteomes" id="UP000037069">
    <property type="component" value="Unassembled WGS sequence"/>
</dbReference>
<name>A0A0L0C2F8_LUCCU</name>
<evidence type="ECO:0000313" key="1">
    <source>
        <dbReference type="EMBL" id="KNC25614.1"/>
    </source>
</evidence>
<protein>
    <submittedName>
        <fullName evidence="1">Uncharacterized protein</fullName>
    </submittedName>
</protein>
<reference evidence="1 2" key="1">
    <citation type="journal article" date="2015" name="Nat. Commun.">
        <title>Lucilia cuprina genome unlocks parasitic fly biology to underpin future interventions.</title>
        <authorList>
            <person name="Anstead C.A."/>
            <person name="Korhonen P.K."/>
            <person name="Young N.D."/>
            <person name="Hall R.S."/>
            <person name="Jex A.R."/>
            <person name="Murali S.C."/>
            <person name="Hughes D.S."/>
            <person name="Lee S.F."/>
            <person name="Perry T."/>
            <person name="Stroehlein A.J."/>
            <person name="Ansell B.R."/>
            <person name="Breugelmans B."/>
            <person name="Hofmann A."/>
            <person name="Qu J."/>
            <person name="Dugan S."/>
            <person name="Lee S.L."/>
            <person name="Chao H."/>
            <person name="Dinh H."/>
            <person name="Han Y."/>
            <person name="Doddapaneni H.V."/>
            <person name="Worley K.C."/>
            <person name="Muzny D.M."/>
            <person name="Ioannidis P."/>
            <person name="Waterhouse R.M."/>
            <person name="Zdobnov E.M."/>
            <person name="James P.J."/>
            <person name="Bagnall N.H."/>
            <person name="Kotze A.C."/>
            <person name="Gibbs R.A."/>
            <person name="Richards S."/>
            <person name="Batterham P."/>
            <person name="Gasser R.B."/>
        </authorList>
    </citation>
    <scope>NUCLEOTIDE SEQUENCE [LARGE SCALE GENOMIC DNA]</scope>
    <source>
        <strain evidence="1 2">LS</strain>
        <tissue evidence="1">Full body</tissue>
    </source>
</reference>
<comment type="caution">
    <text evidence="1">The sequence shown here is derived from an EMBL/GenBank/DDBJ whole genome shotgun (WGS) entry which is preliminary data.</text>
</comment>
<accession>A0A0L0C2F8</accession>
<keyword evidence="2" id="KW-1185">Reference proteome</keyword>
<proteinExistence type="predicted"/>
<gene>
    <name evidence="1" type="ORF">FF38_05789</name>
</gene>
<dbReference type="OrthoDB" id="8185227at2759"/>
<dbReference type="EMBL" id="JRES01001096">
    <property type="protein sequence ID" value="KNC25614.1"/>
    <property type="molecule type" value="Genomic_DNA"/>
</dbReference>
<sequence>MSHRRYLALIKQREDKQPNDEHENPYSHTVLIGNWFEERFASKIDHKAITPGIYGASKCLAEETLYKNDFKLPIKDPKKYDEFIEWKQQGFSNRLNGEKTNIKLCDGDQFKQNITSFKDVMYRIMPKEDKGEEGIKKSKINEDYMRSFGNSTQTGLLQWLECERKRDDAIPLDVSHYKNNFKPMKITKKIILHKGEQRKTSIL</sequence>
<dbReference type="STRING" id="7375.A0A0L0C2F8"/>
<dbReference type="AlphaFoldDB" id="A0A0L0C2F8"/>
<dbReference type="OMA" id="PNDEHEN"/>
<organism evidence="1 2">
    <name type="scientific">Lucilia cuprina</name>
    <name type="common">Green bottle fly</name>
    <name type="synonym">Australian sheep blowfly</name>
    <dbReference type="NCBI Taxonomy" id="7375"/>
    <lineage>
        <taxon>Eukaryota</taxon>
        <taxon>Metazoa</taxon>
        <taxon>Ecdysozoa</taxon>
        <taxon>Arthropoda</taxon>
        <taxon>Hexapoda</taxon>
        <taxon>Insecta</taxon>
        <taxon>Pterygota</taxon>
        <taxon>Neoptera</taxon>
        <taxon>Endopterygota</taxon>
        <taxon>Diptera</taxon>
        <taxon>Brachycera</taxon>
        <taxon>Muscomorpha</taxon>
        <taxon>Oestroidea</taxon>
        <taxon>Calliphoridae</taxon>
        <taxon>Luciliinae</taxon>
        <taxon>Lucilia</taxon>
    </lineage>
</organism>
<evidence type="ECO:0000313" key="2">
    <source>
        <dbReference type="Proteomes" id="UP000037069"/>
    </source>
</evidence>